<feature type="region of interest" description="Disordered" evidence="1">
    <location>
        <begin position="31"/>
        <end position="51"/>
    </location>
</feature>
<dbReference type="AlphaFoldDB" id="A0A239NBM8"/>
<evidence type="ECO:0000313" key="4">
    <source>
        <dbReference type="Proteomes" id="UP000198280"/>
    </source>
</evidence>
<evidence type="ECO:0008006" key="5">
    <source>
        <dbReference type="Google" id="ProtNLM"/>
    </source>
</evidence>
<evidence type="ECO:0000256" key="2">
    <source>
        <dbReference type="SAM" id="SignalP"/>
    </source>
</evidence>
<evidence type="ECO:0000313" key="3">
    <source>
        <dbReference type="EMBL" id="SNT51893.1"/>
    </source>
</evidence>
<name>A0A239NBM8_9ACTN</name>
<feature type="chain" id="PRO_5039068562" description="Lipoprotein" evidence="2">
    <location>
        <begin position="26"/>
        <end position="246"/>
    </location>
</feature>
<organism evidence="3 4">
    <name type="scientific">Actinacidiphila glaucinigra</name>
    <dbReference type="NCBI Taxonomy" id="235986"/>
    <lineage>
        <taxon>Bacteria</taxon>
        <taxon>Bacillati</taxon>
        <taxon>Actinomycetota</taxon>
        <taxon>Actinomycetes</taxon>
        <taxon>Kitasatosporales</taxon>
        <taxon>Streptomycetaceae</taxon>
        <taxon>Actinacidiphila</taxon>
    </lineage>
</organism>
<feature type="signal peptide" evidence="2">
    <location>
        <begin position="1"/>
        <end position="25"/>
    </location>
</feature>
<keyword evidence="2" id="KW-0732">Signal</keyword>
<proteinExistence type="predicted"/>
<dbReference type="RefSeq" id="WP_089228534.1">
    <property type="nucleotide sequence ID" value="NZ_FZOF01000033.1"/>
</dbReference>
<dbReference type="Proteomes" id="UP000198280">
    <property type="component" value="Unassembled WGS sequence"/>
</dbReference>
<dbReference type="PROSITE" id="PS51257">
    <property type="entry name" value="PROKAR_LIPOPROTEIN"/>
    <property type="match status" value="1"/>
</dbReference>
<sequence length="246" mass="26114">MAKSNRWVAHAASAVCAAALMGTMAGCGSGGADGAADKPAARNGDGSGIGSRVVSQREAESLALHRKDVPGYTLQTLAGRGEDAQVPVHLFTGYLPRIEPAACQPVYDNTQQGSEYPQRARTDTLVSGHGDYVEVALVACGAGDAHKAVADLRAALTRCRSFTMPADGTEHFEHPRSLPDPHLGDEAVEYTITQKIDGDEGVIRAPFHHLVVREGSVIVWFMVHGFPGDTPKLPRNVIDAQLAKLR</sequence>
<dbReference type="EMBL" id="FZOF01000033">
    <property type="protein sequence ID" value="SNT51893.1"/>
    <property type="molecule type" value="Genomic_DNA"/>
</dbReference>
<evidence type="ECO:0000256" key="1">
    <source>
        <dbReference type="SAM" id="MobiDB-lite"/>
    </source>
</evidence>
<reference evidence="3 4" key="1">
    <citation type="submission" date="2017-06" db="EMBL/GenBank/DDBJ databases">
        <authorList>
            <person name="Kim H.J."/>
            <person name="Triplett B.A."/>
        </authorList>
    </citation>
    <scope>NUCLEOTIDE SEQUENCE [LARGE SCALE GENOMIC DNA]</scope>
    <source>
        <strain evidence="3 4">CGMCC 4.1858</strain>
    </source>
</reference>
<dbReference type="OrthoDB" id="4216217at2"/>
<keyword evidence="4" id="KW-1185">Reference proteome</keyword>
<protein>
    <recommendedName>
        <fullName evidence="5">Lipoprotein</fullName>
    </recommendedName>
</protein>
<gene>
    <name evidence="3" type="ORF">SAMN05216252_13349</name>
</gene>
<accession>A0A239NBM8</accession>